<dbReference type="GO" id="GO:0000329">
    <property type="term" value="C:fungal-type vacuole membrane"/>
    <property type="evidence" value="ECO:0007669"/>
    <property type="project" value="TreeGrafter"/>
</dbReference>
<dbReference type="Gene3D" id="1.20.1250.20">
    <property type="entry name" value="MFS general substrate transporter like domains"/>
    <property type="match status" value="1"/>
</dbReference>
<protein>
    <recommendedName>
        <fullName evidence="8">Major facilitator superfamily (MFS) profile domain-containing protein</fullName>
    </recommendedName>
</protein>
<feature type="transmembrane region" description="Helical" evidence="7">
    <location>
        <begin position="378"/>
        <end position="404"/>
    </location>
</feature>
<dbReference type="Pfam" id="PF07690">
    <property type="entry name" value="MFS_1"/>
    <property type="match status" value="1"/>
</dbReference>
<accession>A0A1C7LX29</accession>
<feature type="transmembrane region" description="Helical" evidence="7">
    <location>
        <begin position="287"/>
        <end position="310"/>
    </location>
</feature>
<keyword evidence="10" id="KW-1185">Reference proteome</keyword>
<feature type="transmembrane region" description="Helical" evidence="7">
    <location>
        <begin position="416"/>
        <end position="436"/>
    </location>
</feature>
<dbReference type="PANTHER" id="PTHR23502">
    <property type="entry name" value="MAJOR FACILITATOR SUPERFAMILY"/>
    <property type="match status" value="1"/>
</dbReference>
<dbReference type="InterPro" id="IPR020846">
    <property type="entry name" value="MFS_dom"/>
</dbReference>
<feature type="transmembrane region" description="Helical" evidence="7">
    <location>
        <begin position="316"/>
        <end position="337"/>
    </location>
</feature>
<evidence type="ECO:0000256" key="3">
    <source>
        <dbReference type="ARBA" id="ARBA00022692"/>
    </source>
</evidence>
<feature type="transmembrane region" description="Helical" evidence="7">
    <location>
        <begin position="497"/>
        <end position="518"/>
    </location>
</feature>
<dbReference type="EMBL" id="LUGG01000018">
    <property type="protein sequence ID" value="OBZ69250.1"/>
    <property type="molecule type" value="Genomic_DNA"/>
</dbReference>
<keyword evidence="2" id="KW-0813">Transport</keyword>
<feature type="domain" description="Major facilitator superfamily (MFS) profile" evidence="8">
    <location>
        <begin position="167"/>
        <end position="584"/>
    </location>
</feature>
<keyword evidence="3 7" id="KW-0812">Transmembrane</keyword>
<dbReference type="PANTHER" id="PTHR23502:SF132">
    <property type="entry name" value="POLYAMINE TRANSPORTER 2-RELATED"/>
    <property type="match status" value="1"/>
</dbReference>
<dbReference type="OrthoDB" id="6770063at2759"/>
<evidence type="ECO:0000313" key="9">
    <source>
        <dbReference type="EMBL" id="OBZ69250.1"/>
    </source>
</evidence>
<evidence type="ECO:0000256" key="4">
    <source>
        <dbReference type="ARBA" id="ARBA00022989"/>
    </source>
</evidence>
<evidence type="ECO:0000256" key="1">
    <source>
        <dbReference type="ARBA" id="ARBA00004141"/>
    </source>
</evidence>
<dbReference type="SUPFAM" id="SSF103473">
    <property type="entry name" value="MFS general substrate transporter"/>
    <property type="match status" value="1"/>
</dbReference>
<dbReference type="GO" id="GO:0005886">
    <property type="term" value="C:plasma membrane"/>
    <property type="evidence" value="ECO:0007669"/>
    <property type="project" value="TreeGrafter"/>
</dbReference>
<dbReference type="PROSITE" id="PS50850">
    <property type="entry name" value="MFS"/>
    <property type="match status" value="1"/>
</dbReference>
<name>A0A1C7LX29_GRIFR</name>
<dbReference type="FunFam" id="1.20.1250.20:FF:000011">
    <property type="entry name" value="MFS multidrug transporter, putative"/>
    <property type="match status" value="1"/>
</dbReference>
<evidence type="ECO:0000256" key="2">
    <source>
        <dbReference type="ARBA" id="ARBA00022448"/>
    </source>
</evidence>
<feature type="transmembrane region" description="Helical" evidence="7">
    <location>
        <begin position="201"/>
        <end position="222"/>
    </location>
</feature>
<gene>
    <name evidence="9" type="ORF">A0H81_10843</name>
</gene>
<dbReference type="InterPro" id="IPR036259">
    <property type="entry name" value="MFS_trans_sf"/>
</dbReference>
<comment type="subcellular location">
    <subcellularLocation>
        <location evidence="1">Membrane</location>
        <topology evidence="1">Multi-pass membrane protein</topology>
    </subcellularLocation>
</comment>
<organism evidence="9 10">
    <name type="scientific">Grifola frondosa</name>
    <name type="common">Maitake</name>
    <name type="synonym">Polyporus frondosus</name>
    <dbReference type="NCBI Taxonomy" id="5627"/>
    <lineage>
        <taxon>Eukaryota</taxon>
        <taxon>Fungi</taxon>
        <taxon>Dikarya</taxon>
        <taxon>Basidiomycota</taxon>
        <taxon>Agaricomycotina</taxon>
        <taxon>Agaricomycetes</taxon>
        <taxon>Polyporales</taxon>
        <taxon>Grifolaceae</taxon>
        <taxon>Grifola</taxon>
    </lineage>
</organism>
<evidence type="ECO:0000313" key="10">
    <source>
        <dbReference type="Proteomes" id="UP000092993"/>
    </source>
</evidence>
<comment type="caution">
    <text evidence="9">The sequence shown here is derived from an EMBL/GenBank/DDBJ whole genome shotgun (WGS) entry which is preliminary data.</text>
</comment>
<feature type="transmembrane region" description="Helical" evidence="7">
    <location>
        <begin position="554"/>
        <end position="576"/>
    </location>
</feature>
<feature type="transmembrane region" description="Helical" evidence="7">
    <location>
        <begin position="457"/>
        <end position="477"/>
    </location>
</feature>
<dbReference type="AlphaFoldDB" id="A0A1C7LX29"/>
<sequence length="606" mass="66738">MAMRLSRPDACMIQPHLSRALVTGLRSEYKRIVTKPAYKMDREIIPVRKSNPTQFRMVPWLQHPRGHDRPTTTTATHDPQRPDLSFPFQTTDTERAGFTDEYRTTSKTGYLAADLALRPIPSHVFKMPAVLQDPEKAMQLKEMKLVTWFPDDPEDPRNWSNLYKWYITGVCAISVVQVAFATAVISGDFRGIEETFHVSEVVVALTVSLMIIGFGIGPLIFAPMSELYGRKPLWVAPSVVLQHPCALSKNIGTLLVCRFLCGLFGSGPFALAGGTIADIWDNNERGFAIALFAAAPYGGPVLGPIVGGFIGETIGWRWILWVNMIFAGVITAVCATIPRPLPLPFLRSVQLVSVWRQATTTSRQSKNFSGKMIVTEPILTLMSTYASLIYGLLYAFFFSFPIVFGEDYGYNDGITGLMFCSVLIGVGLALFVTPRIEKDYVRRAQEKGGHADPEDRLIGMMIGCWFIPIALFIFGWTSPPAVKPGGGNWVGPCSAGIPFGFGMVVLYFSANAYIIDAFPGYVASALAAKVVIRSGLGAATPLFISAMFHNLGNGWAATTWAFISLHWFRRVLRLAVSMIDLVRRRFPSPTCSTATENGFVASQNAL</sequence>
<dbReference type="CDD" id="cd17323">
    <property type="entry name" value="MFS_Tpo1_MDR_like"/>
    <property type="match status" value="1"/>
</dbReference>
<reference evidence="9 10" key="1">
    <citation type="submission" date="2016-03" db="EMBL/GenBank/DDBJ databases">
        <title>Whole genome sequencing of Grifola frondosa 9006-11.</title>
        <authorList>
            <person name="Min B."/>
            <person name="Park H."/>
            <person name="Kim J.-G."/>
            <person name="Cho H."/>
            <person name="Oh Y.-L."/>
            <person name="Kong W.-S."/>
            <person name="Choi I.-G."/>
        </authorList>
    </citation>
    <scope>NUCLEOTIDE SEQUENCE [LARGE SCALE GENOMIC DNA]</scope>
    <source>
        <strain evidence="9 10">9006-11</strain>
    </source>
</reference>
<dbReference type="GO" id="GO:0000297">
    <property type="term" value="F:spermine transmembrane transporter activity"/>
    <property type="evidence" value="ECO:0007669"/>
    <property type="project" value="TreeGrafter"/>
</dbReference>
<evidence type="ECO:0000256" key="7">
    <source>
        <dbReference type="SAM" id="Phobius"/>
    </source>
</evidence>
<dbReference type="InterPro" id="IPR011701">
    <property type="entry name" value="MFS"/>
</dbReference>
<evidence type="ECO:0000259" key="8">
    <source>
        <dbReference type="PROSITE" id="PS50850"/>
    </source>
</evidence>
<feature type="transmembrane region" description="Helical" evidence="7">
    <location>
        <begin position="165"/>
        <end position="189"/>
    </location>
</feature>
<evidence type="ECO:0000256" key="5">
    <source>
        <dbReference type="ARBA" id="ARBA00023136"/>
    </source>
</evidence>
<dbReference type="Proteomes" id="UP000092993">
    <property type="component" value="Unassembled WGS sequence"/>
</dbReference>
<evidence type="ECO:0000256" key="6">
    <source>
        <dbReference type="SAM" id="MobiDB-lite"/>
    </source>
</evidence>
<dbReference type="STRING" id="5627.A0A1C7LX29"/>
<proteinExistence type="predicted"/>
<feature type="region of interest" description="Disordered" evidence="6">
    <location>
        <begin position="62"/>
        <end position="90"/>
    </location>
</feature>
<keyword evidence="4 7" id="KW-1133">Transmembrane helix</keyword>
<keyword evidence="5 7" id="KW-0472">Membrane</keyword>